<accession>A0A1M6SRP8</accession>
<evidence type="ECO:0000256" key="3">
    <source>
        <dbReference type="ARBA" id="ARBA00023163"/>
    </source>
</evidence>
<dbReference type="InterPro" id="IPR052158">
    <property type="entry name" value="INH-QAR"/>
</dbReference>
<keyword evidence="3" id="KW-0804">Transcription</keyword>
<dbReference type="InterPro" id="IPR009057">
    <property type="entry name" value="Homeodomain-like_sf"/>
</dbReference>
<dbReference type="SMART" id="SM00342">
    <property type="entry name" value="HTH_ARAC"/>
    <property type="match status" value="1"/>
</dbReference>
<dbReference type="STRING" id="156994.SAMN04488028_105122"/>
<dbReference type="InterPro" id="IPR018060">
    <property type="entry name" value="HTH_AraC"/>
</dbReference>
<dbReference type="InterPro" id="IPR029062">
    <property type="entry name" value="Class_I_gatase-like"/>
</dbReference>
<evidence type="ECO:0000259" key="4">
    <source>
        <dbReference type="PROSITE" id="PS01124"/>
    </source>
</evidence>
<protein>
    <submittedName>
        <fullName evidence="5">Transcriptional regulator GlxA family, contains an amidase domain and an AraC-type DNA-binding HTH domain</fullName>
    </submittedName>
</protein>
<dbReference type="PANTHER" id="PTHR43130:SF3">
    <property type="entry name" value="HTH-TYPE TRANSCRIPTIONAL REGULATOR RV1931C"/>
    <property type="match status" value="1"/>
</dbReference>
<keyword evidence="2 5" id="KW-0238">DNA-binding</keyword>
<evidence type="ECO:0000256" key="1">
    <source>
        <dbReference type="ARBA" id="ARBA00023015"/>
    </source>
</evidence>
<feature type="domain" description="HTH araC/xylS-type" evidence="4">
    <location>
        <begin position="221"/>
        <end position="319"/>
    </location>
</feature>
<gene>
    <name evidence="5" type="ORF">SAMN04488028_105122</name>
</gene>
<dbReference type="InterPro" id="IPR002818">
    <property type="entry name" value="DJ-1/PfpI"/>
</dbReference>
<dbReference type="PRINTS" id="PR00032">
    <property type="entry name" value="HTHARAC"/>
</dbReference>
<name>A0A1M6SRP8_REIAG</name>
<dbReference type="AlphaFoldDB" id="A0A1M6SRP8"/>
<dbReference type="CDD" id="cd03138">
    <property type="entry name" value="GATase1_AraC_2"/>
    <property type="match status" value="1"/>
</dbReference>
<dbReference type="Proteomes" id="UP000184474">
    <property type="component" value="Unassembled WGS sequence"/>
</dbReference>
<dbReference type="InterPro" id="IPR020449">
    <property type="entry name" value="Tscrpt_reg_AraC-type_HTH"/>
</dbReference>
<dbReference type="RefSeq" id="WP_073123216.1">
    <property type="nucleotide sequence ID" value="NZ_FRAA01000005.1"/>
</dbReference>
<dbReference type="Gene3D" id="1.10.10.60">
    <property type="entry name" value="Homeodomain-like"/>
    <property type="match status" value="2"/>
</dbReference>
<evidence type="ECO:0000313" key="6">
    <source>
        <dbReference type="Proteomes" id="UP000184474"/>
    </source>
</evidence>
<dbReference type="GO" id="GO:0003700">
    <property type="term" value="F:DNA-binding transcription factor activity"/>
    <property type="evidence" value="ECO:0007669"/>
    <property type="project" value="InterPro"/>
</dbReference>
<evidence type="ECO:0000256" key="2">
    <source>
        <dbReference type="ARBA" id="ARBA00023125"/>
    </source>
</evidence>
<dbReference type="SUPFAM" id="SSF46689">
    <property type="entry name" value="Homeodomain-like"/>
    <property type="match status" value="2"/>
</dbReference>
<keyword evidence="1" id="KW-0805">Transcription regulation</keyword>
<keyword evidence="6" id="KW-1185">Reference proteome</keyword>
<dbReference type="GO" id="GO:0043565">
    <property type="term" value="F:sequence-specific DNA binding"/>
    <property type="evidence" value="ECO:0007669"/>
    <property type="project" value="InterPro"/>
</dbReference>
<dbReference type="Pfam" id="PF01965">
    <property type="entry name" value="DJ-1_PfpI"/>
    <property type="match status" value="1"/>
</dbReference>
<dbReference type="SUPFAM" id="SSF52317">
    <property type="entry name" value="Class I glutamine amidotransferase-like"/>
    <property type="match status" value="1"/>
</dbReference>
<dbReference type="PANTHER" id="PTHR43130">
    <property type="entry name" value="ARAC-FAMILY TRANSCRIPTIONAL REGULATOR"/>
    <property type="match status" value="1"/>
</dbReference>
<dbReference type="PROSITE" id="PS01124">
    <property type="entry name" value="HTH_ARAC_FAMILY_2"/>
    <property type="match status" value="1"/>
</dbReference>
<evidence type="ECO:0000313" key="5">
    <source>
        <dbReference type="EMBL" id="SHK47268.1"/>
    </source>
</evidence>
<dbReference type="Gene3D" id="3.40.50.880">
    <property type="match status" value="1"/>
</dbReference>
<organism evidence="5 6">
    <name type="scientific">Reichenbachiella agariperforans</name>
    <dbReference type="NCBI Taxonomy" id="156994"/>
    <lineage>
        <taxon>Bacteria</taxon>
        <taxon>Pseudomonadati</taxon>
        <taxon>Bacteroidota</taxon>
        <taxon>Cytophagia</taxon>
        <taxon>Cytophagales</taxon>
        <taxon>Reichenbachiellaceae</taxon>
        <taxon>Reichenbachiella</taxon>
    </lineage>
</organism>
<proteinExistence type="predicted"/>
<dbReference type="Pfam" id="PF12833">
    <property type="entry name" value="HTH_18"/>
    <property type="match status" value="1"/>
</dbReference>
<dbReference type="EMBL" id="FRAA01000005">
    <property type="protein sequence ID" value="SHK47268.1"/>
    <property type="molecule type" value="Genomic_DNA"/>
</dbReference>
<sequence>MKHISILVPEGDTSLSNLEATHKMFTMANGHLERTGQCPLFDVHLVGQTKESQISNGIFSIKPDLTINEVDHTDLIIIPAIHGDIRTVLKLNQAFVPWIIDQYQKGSEVASLCIGAFLLAQTGLLDGKNCATHWLMTREFREMYPDINLVDDKIITDQQGVYTSGGAYSSLNLNLYLIEKFVGRDMAVLSSKIFEIDINRHSQSPFIIFKGQKDHDDDVVKKAQEYLETHYAEKVIMDELCERFAVSRRTFERRFKKATTNTVVEYMQRIRVEAAKRDLEIGKKNVTEVMYNTGYNDAKAFREVFKKHVGISPLEYRQKYMRGYAEQNHS</sequence>
<reference evidence="6" key="1">
    <citation type="submission" date="2016-11" db="EMBL/GenBank/DDBJ databases">
        <authorList>
            <person name="Varghese N."/>
            <person name="Submissions S."/>
        </authorList>
    </citation>
    <scope>NUCLEOTIDE SEQUENCE [LARGE SCALE GENOMIC DNA]</scope>
    <source>
        <strain evidence="6">DSM 26134</strain>
    </source>
</reference>